<dbReference type="GO" id="GO:0006629">
    <property type="term" value="P:lipid metabolic process"/>
    <property type="evidence" value="ECO:0007669"/>
    <property type="project" value="InterPro"/>
</dbReference>
<dbReference type="EMBL" id="JANBTW010000110">
    <property type="protein sequence ID" value="KAJ2671106.1"/>
    <property type="molecule type" value="Genomic_DNA"/>
</dbReference>
<proteinExistence type="predicted"/>
<keyword evidence="1" id="KW-0732">Signal</keyword>
<evidence type="ECO:0000313" key="3">
    <source>
        <dbReference type="Proteomes" id="UP001151518"/>
    </source>
</evidence>
<comment type="caution">
    <text evidence="2">The sequence shown here is derived from an EMBL/GenBank/DDBJ whole genome shotgun (WGS) entry which is preliminary data.</text>
</comment>
<dbReference type="PANTHER" id="PTHR13593:SF140">
    <property type="entry name" value="PLC-LIKE PHOSPHODIESTERASE"/>
    <property type="match status" value="1"/>
</dbReference>
<dbReference type="Gene3D" id="3.20.20.190">
    <property type="entry name" value="Phosphatidylinositol (PI) phosphodiesterase"/>
    <property type="match status" value="1"/>
</dbReference>
<evidence type="ECO:0000256" key="1">
    <source>
        <dbReference type="SAM" id="SignalP"/>
    </source>
</evidence>
<dbReference type="Pfam" id="PF26146">
    <property type="entry name" value="PI-PLC_X"/>
    <property type="match status" value="1"/>
</dbReference>
<dbReference type="AlphaFoldDB" id="A0A9W8G3T5"/>
<evidence type="ECO:0000313" key="2">
    <source>
        <dbReference type="EMBL" id="KAJ2671106.1"/>
    </source>
</evidence>
<organism evidence="2 3">
    <name type="scientific">Coemansia spiralis</name>
    <dbReference type="NCBI Taxonomy" id="417178"/>
    <lineage>
        <taxon>Eukaryota</taxon>
        <taxon>Fungi</taxon>
        <taxon>Fungi incertae sedis</taxon>
        <taxon>Zoopagomycota</taxon>
        <taxon>Kickxellomycotina</taxon>
        <taxon>Kickxellomycetes</taxon>
        <taxon>Kickxellales</taxon>
        <taxon>Kickxellaceae</taxon>
        <taxon>Coemansia</taxon>
    </lineage>
</organism>
<protein>
    <recommendedName>
        <fullName evidence="4">PLC-like phosphodiesterase</fullName>
    </recommendedName>
</protein>
<dbReference type="SUPFAM" id="SSF51695">
    <property type="entry name" value="PLC-like phosphodiesterases"/>
    <property type="match status" value="1"/>
</dbReference>
<name>A0A9W8G3T5_9FUNG</name>
<sequence length="346" mass="38918">MKLYRIFPNILAFAIIQSRVALASPEQPGSPPAQLCNGHAELCSRAYTNVSFACTHNAYSYAPPNDPLVLNQQRTIQQQLDDGIRAFMLDVVRTKQSESLIDKLTSLITRGLFRKDTSIDSVHLCHESCLLIDKGPLIDTLKVVKTFMDQNPTEIITFIIENVSGFTPEELRPSFEQAGLDEYAYTPEFAPRSSHSGYPWPTLGDMIKNNQRLVVFIDDKADTSVVPYILPEWEHVVEIPYDNVNPVESFPCSQDRPRDGIPRDLLVLNHFVYNRATIVGKNIDSPISPSQVKKHGYNTFASLSTHLDTCKQTWSQRVFNFITLDYYDIGDGGIFQAVDKVNGLSS</sequence>
<evidence type="ECO:0008006" key="4">
    <source>
        <dbReference type="Google" id="ProtNLM"/>
    </source>
</evidence>
<feature type="chain" id="PRO_5040762872" description="PLC-like phosphodiesterase" evidence="1">
    <location>
        <begin position="24"/>
        <end position="346"/>
    </location>
</feature>
<dbReference type="OrthoDB" id="7984201at2759"/>
<dbReference type="PANTHER" id="PTHR13593">
    <property type="match status" value="1"/>
</dbReference>
<reference evidence="2" key="1">
    <citation type="submission" date="2022-07" db="EMBL/GenBank/DDBJ databases">
        <title>Phylogenomic reconstructions and comparative analyses of Kickxellomycotina fungi.</title>
        <authorList>
            <person name="Reynolds N.K."/>
            <person name="Stajich J.E."/>
            <person name="Barry K."/>
            <person name="Grigoriev I.V."/>
            <person name="Crous P."/>
            <person name="Smith M.E."/>
        </authorList>
    </citation>
    <scope>NUCLEOTIDE SEQUENCE</scope>
    <source>
        <strain evidence="2">NRRL 3115</strain>
    </source>
</reference>
<accession>A0A9W8G3T5</accession>
<dbReference type="GO" id="GO:0008081">
    <property type="term" value="F:phosphoric diester hydrolase activity"/>
    <property type="evidence" value="ECO:0007669"/>
    <property type="project" value="InterPro"/>
</dbReference>
<dbReference type="InterPro" id="IPR017946">
    <property type="entry name" value="PLC-like_Pdiesterase_TIM-brl"/>
</dbReference>
<dbReference type="InterPro" id="IPR051057">
    <property type="entry name" value="PI-PLC_domain"/>
</dbReference>
<feature type="signal peptide" evidence="1">
    <location>
        <begin position="1"/>
        <end position="23"/>
    </location>
</feature>
<gene>
    <name evidence="2" type="ORF">GGI25_005628</name>
</gene>
<dbReference type="Proteomes" id="UP001151518">
    <property type="component" value="Unassembled WGS sequence"/>
</dbReference>